<dbReference type="Pfam" id="PF08284">
    <property type="entry name" value="RVP_2"/>
    <property type="match status" value="1"/>
</dbReference>
<dbReference type="AlphaFoldDB" id="A0AAV3RVF8"/>
<reference evidence="2 3" key="1">
    <citation type="submission" date="2024-01" db="EMBL/GenBank/DDBJ databases">
        <title>The complete chloroplast genome sequence of Lithospermum erythrorhizon: insights into the phylogenetic relationship among Boraginaceae species and the maternal lineages of purple gromwells.</title>
        <authorList>
            <person name="Okada T."/>
            <person name="Watanabe K."/>
        </authorList>
    </citation>
    <scope>NUCLEOTIDE SEQUENCE [LARGE SCALE GENOMIC DNA]</scope>
</reference>
<dbReference type="Proteomes" id="UP001454036">
    <property type="component" value="Unassembled WGS sequence"/>
</dbReference>
<dbReference type="EMBL" id="BAABME010012674">
    <property type="protein sequence ID" value="GAA0185394.1"/>
    <property type="molecule type" value="Genomic_DNA"/>
</dbReference>
<accession>A0AAV3RVF8</accession>
<dbReference type="Pfam" id="PF03732">
    <property type="entry name" value="Retrotrans_gag"/>
    <property type="match status" value="1"/>
</dbReference>
<protein>
    <recommendedName>
        <fullName evidence="1">Retrotransposon gag domain-containing protein</fullName>
    </recommendedName>
</protein>
<comment type="caution">
    <text evidence="2">The sequence shown here is derived from an EMBL/GenBank/DDBJ whole genome shotgun (WGS) entry which is preliminary data.</text>
</comment>
<sequence>MSEQQKLDIAAMHMNGKAEIWLHGILTSNPQFTWAEFTNSLALRFDDVSTTTIIAEFNKLSQTTSVSDYIDKFEELKGFIPQIQTTRIIFDHVREEEQQNEHSTTSEYEGPPIYDEPPEQAEISINAIAGPITFSTFRLKGVVNKQAIHILVDIGSTNTFLDETTTKQLQIPLIQAPLMLVNIVDGNKLMSHLISVDFVWKIQGHKFHTTVRILPLGACQMVVGVDWLQHHSPVQFNFQKMQLTLFADTSKLTLQAATTQADLQMILAKTLTKWIKHSNTHSINQLFSLQASNANASNSIPHYHSAITPLIHQFLDLFTPPTELLPSRNTDHTINLKPEVIPQ</sequence>
<evidence type="ECO:0000313" key="3">
    <source>
        <dbReference type="Proteomes" id="UP001454036"/>
    </source>
</evidence>
<dbReference type="CDD" id="cd00303">
    <property type="entry name" value="retropepsin_like"/>
    <property type="match status" value="1"/>
</dbReference>
<evidence type="ECO:0000259" key="1">
    <source>
        <dbReference type="Pfam" id="PF03732"/>
    </source>
</evidence>
<dbReference type="InterPro" id="IPR021109">
    <property type="entry name" value="Peptidase_aspartic_dom_sf"/>
</dbReference>
<proteinExistence type="predicted"/>
<dbReference type="InterPro" id="IPR005162">
    <property type="entry name" value="Retrotrans_gag_dom"/>
</dbReference>
<gene>
    <name evidence="2" type="ORF">LIER_32683</name>
</gene>
<keyword evidence="3" id="KW-1185">Reference proteome</keyword>
<organism evidence="2 3">
    <name type="scientific">Lithospermum erythrorhizon</name>
    <name type="common">Purple gromwell</name>
    <name type="synonym">Lithospermum officinale var. erythrorhizon</name>
    <dbReference type="NCBI Taxonomy" id="34254"/>
    <lineage>
        <taxon>Eukaryota</taxon>
        <taxon>Viridiplantae</taxon>
        <taxon>Streptophyta</taxon>
        <taxon>Embryophyta</taxon>
        <taxon>Tracheophyta</taxon>
        <taxon>Spermatophyta</taxon>
        <taxon>Magnoliopsida</taxon>
        <taxon>eudicotyledons</taxon>
        <taxon>Gunneridae</taxon>
        <taxon>Pentapetalae</taxon>
        <taxon>asterids</taxon>
        <taxon>lamiids</taxon>
        <taxon>Boraginales</taxon>
        <taxon>Boraginaceae</taxon>
        <taxon>Boraginoideae</taxon>
        <taxon>Lithospermeae</taxon>
        <taxon>Lithospermum</taxon>
    </lineage>
</organism>
<dbReference type="SUPFAM" id="SSF50630">
    <property type="entry name" value="Acid proteases"/>
    <property type="match status" value="1"/>
</dbReference>
<evidence type="ECO:0000313" key="2">
    <source>
        <dbReference type="EMBL" id="GAA0185394.1"/>
    </source>
</evidence>
<dbReference type="Gene3D" id="2.40.70.10">
    <property type="entry name" value="Acid Proteases"/>
    <property type="match status" value="1"/>
</dbReference>
<feature type="domain" description="Retrotransposon gag" evidence="1">
    <location>
        <begin position="9"/>
        <end position="82"/>
    </location>
</feature>
<name>A0AAV3RVF8_LITER</name>